<sequence>MGWTVKEFKEALVDAGVPDDAVIHIQINSHVLDQATTIVYLERPELYPALVLSPFVRNADHYESIEREIIDKFSSP</sequence>
<evidence type="ECO:0000313" key="1">
    <source>
        <dbReference type="EMBL" id="MDZ5760550.1"/>
    </source>
</evidence>
<dbReference type="RefSeq" id="WP_322809720.1">
    <property type="nucleotide sequence ID" value="NZ_JAVBVO010000005.1"/>
</dbReference>
<dbReference type="AlphaFoldDB" id="A0AAW9JUM9"/>
<dbReference type="Proteomes" id="UP001290462">
    <property type="component" value="Unassembled WGS sequence"/>
</dbReference>
<proteinExistence type="predicted"/>
<protein>
    <submittedName>
        <fullName evidence="1">Uncharacterized protein</fullName>
    </submittedName>
</protein>
<accession>A0AAW9JUM9</accession>
<gene>
    <name evidence="1" type="ORF">RAK27_18060</name>
</gene>
<dbReference type="EMBL" id="JAVBVO010000005">
    <property type="protein sequence ID" value="MDZ5760550.1"/>
    <property type="molecule type" value="Genomic_DNA"/>
</dbReference>
<name>A0AAW9JUM9_CARML</name>
<comment type="caution">
    <text evidence="1">The sequence shown here is derived from an EMBL/GenBank/DDBJ whole genome shotgun (WGS) entry which is preliminary data.</text>
</comment>
<reference evidence="1" key="1">
    <citation type="submission" date="2023-08" db="EMBL/GenBank/DDBJ databases">
        <title>Genomic characterization of piscicolin 126 produced by Carnobacterium maltaromaticum CM22 strain isolated from salmon (Salmo salar).</title>
        <authorList>
            <person name="Gonzalez-Gragera E."/>
            <person name="Garcia-Lopez J.D."/>
            <person name="Teso-Perez C."/>
            <person name="Gimenez-Hernandez I."/>
            <person name="Peralta-Sanchez J.M."/>
            <person name="Valdivia E."/>
            <person name="Montalban-Lopez M."/>
            <person name="Martin-Platero A.M."/>
            <person name="Banos A."/>
            <person name="Martinez-Bueno M."/>
        </authorList>
    </citation>
    <scope>NUCLEOTIDE SEQUENCE</scope>
    <source>
        <strain evidence="1">CM22</strain>
    </source>
</reference>
<evidence type="ECO:0000313" key="2">
    <source>
        <dbReference type="Proteomes" id="UP001290462"/>
    </source>
</evidence>
<organism evidence="1 2">
    <name type="scientific">Carnobacterium maltaromaticum</name>
    <name type="common">Carnobacterium piscicola</name>
    <dbReference type="NCBI Taxonomy" id="2751"/>
    <lineage>
        <taxon>Bacteria</taxon>
        <taxon>Bacillati</taxon>
        <taxon>Bacillota</taxon>
        <taxon>Bacilli</taxon>
        <taxon>Lactobacillales</taxon>
        <taxon>Carnobacteriaceae</taxon>
        <taxon>Carnobacterium</taxon>
    </lineage>
</organism>